<evidence type="ECO:0000313" key="4">
    <source>
        <dbReference type="EMBL" id="SFI84582.1"/>
    </source>
</evidence>
<organism evidence="4 5">
    <name type="scientific">Celeribacter neptunius</name>
    <dbReference type="NCBI Taxonomy" id="588602"/>
    <lineage>
        <taxon>Bacteria</taxon>
        <taxon>Pseudomonadati</taxon>
        <taxon>Pseudomonadota</taxon>
        <taxon>Alphaproteobacteria</taxon>
        <taxon>Rhodobacterales</taxon>
        <taxon>Roseobacteraceae</taxon>
        <taxon>Celeribacter</taxon>
    </lineage>
</organism>
<dbReference type="GO" id="GO:0030527">
    <property type="term" value="F:structural constituent of chromatin"/>
    <property type="evidence" value="ECO:0007669"/>
    <property type="project" value="InterPro"/>
</dbReference>
<keyword evidence="5" id="KW-1185">Reference proteome</keyword>
<dbReference type="AlphaFoldDB" id="A0A1I3LIK0"/>
<name>A0A1I3LIK0_9RHOB</name>
<feature type="region of interest" description="Disordered" evidence="3">
    <location>
        <begin position="1"/>
        <end position="48"/>
    </location>
</feature>
<proteinExistence type="inferred from homology"/>
<dbReference type="InterPro" id="IPR010992">
    <property type="entry name" value="IHF-like_DNA-bd_dom_sf"/>
</dbReference>
<protein>
    <submittedName>
        <fullName evidence="4">DNA-binding protein</fullName>
    </submittedName>
</protein>
<dbReference type="SUPFAM" id="SSF47729">
    <property type="entry name" value="IHF-like DNA-binding proteins"/>
    <property type="match status" value="1"/>
</dbReference>
<evidence type="ECO:0000256" key="2">
    <source>
        <dbReference type="ARBA" id="ARBA00023125"/>
    </source>
</evidence>
<dbReference type="GO" id="GO:0003677">
    <property type="term" value="F:DNA binding"/>
    <property type="evidence" value="ECO:0007669"/>
    <property type="project" value="UniProtKB-KW"/>
</dbReference>
<accession>A0A1I3LIK0</accession>
<dbReference type="EMBL" id="FORH01000001">
    <property type="protein sequence ID" value="SFI84582.1"/>
    <property type="molecule type" value="Genomic_DNA"/>
</dbReference>
<gene>
    <name evidence="4" type="ORF">SAMN04487991_1046</name>
</gene>
<sequence>MAPRKSASKATGTARKTPQRKAPAASAKPKPAPQKTIAVSAAPAPVQAPKTSVVETMKKKEMIEKVAELSGVKRSEAKKAMVATLKIIGDALQEGTELNLPPLGKISVNRQKEATGAHVIIAKLRRSKAMLNETPDAEDAEGSASEER</sequence>
<dbReference type="RefSeq" id="WP_090058483.1">
    <property type="nucleotide sequence ID" value="NZ_FORH01000001.1"/>
</dbReference>
<evidence type="ECO:0000256" key="1">
    <source>
        <dbReference type="ARBA" id="ARBA00010529"/>
    </source>
</evidence>
<keyword evidence="2 4" id="KW-0238">DNA-binding</keyword>
<evidence type="ECO:0000256" key="3">
    <source>
        <dbReference type="SAM" id="MobiDB-lite"/>
    </source>
</evidence>
<dbReference type="Pfam" id="PF00216">
    <property type="entry name" value="Bac_DNA_binding"/>
    <property type="match status" value="1"/>
</dbReference>
<evidence type="ECO:0000313" key="5">
    <source>
        <dbReference type="Proteomes" id="UP000199630"/>
    </source>
</evidence>
<dbReference type="OrthoDB" id="7873378at2"/>
<reference evidence="5" key="1">
    <citation type="submission" date="2016-10" db="EMBL/GenBank/DDBJ databases">
        <authorList>
            <person name="Varghese N."/>
            <person name="Submissions S."/>
        </authorList>
    </citation>
    <scope>NUCLEOTIDE SEQUENCE [LARGE SCALE GENOMIC DNA]</scope>
    <source>
        <strain evidence="5">DSM 26471</strain>
    </source>
</reference>
<feature type="compositionally biased region" description="Low complexity" evidence="3">
    <location>
        <begin position="20"/>
        <end position="48"/>
    </location>
</feature>
<dbReference type="InterPro" id="IPR000119">
    <property type="entry name" value="Hist_DNA-bd"/>
</dbReference>
<dbReference type="STRING" id="588602.SAMN04487991_1046"/>
<comment type="similarity">
    <text evidence="1">Belongs to the bacterial histone-like protein family.</text>
</comment>
<dbReference type="Gene3D" id="4.10.520.10">
    <property type="entry name" value="IHF-like DNA-binding proteins"/>
    <property type="match status" value="1"/>
</dbReference>
<dbReference type="Proteomes" id="UP000199630">
    <property type="component" value="Unassembled WGS sequence"/>
</dbReference>